<dbReference type="AlphaFoldDB" id="A0A3A4R1D6"/>
<protein>
    <submittedName>
        <fullName evidence="1">YkgJ family cysteine cluster protein</fullName>
    </submittedName>
</protein>
<comment type="caution">
    <text evidence="1">The sequence shown here is derived from an EMBL/GenBank/DDBJ whole genome shotgun (WGS) entry which is preliminary data.</text>
</comment>
<reference evidence="1 2" key="1">
    <citation type="journal article" date="2017" name="ISME J.">
        <title>Energy and carbon metabolisms in a deep terrestrial subsurface fluid microbial community.</title>
        <authorList>
            <person name="Momper L."/>
            <person name="Jungbluth S.P."/>
            <person name="Lee M.D."/>
            <person name="Amend J.P."/>
        </authorList>
    </citation>
    <scope>NUCLEOTIDE SEQUENCE [LARGE SCALE GENOMIC DNA]</scope>
    <source>
        <strain evidence="1">SURF_26</strain>
    </source>
</reference>
<dbReference type="EMBL" id="QZJZ01000039">
    <property type="protein sequence ID" value="RJP59904.1"/>
    <property type="molecule type" value="Genomic_DNA"/>
</dbReference>
<name>A0A3A4R1D6_9BACT</name>
<accession>A0A3A4R1D6</accession>
<dbReference type="PANTHER" id="PTHR35866:SF1">
    <property type="entry name" value="YKGJ FAMILY CYSTEINE CLUSTER PROTEIN"/>
    <property type="match status" value="1"/>
</dbReference>
<dbReference type="Proteomes" id="UP000266426">
    <property type="component" value="Unassembled WGS sequence"/>
</dbReference>
<proteinExistence type="predicted"/>
<dbReference type="Pfam" id="PF03692">
    <property type="entry name" value="CxxCxxCC"/>
    <property type="match status" value="1"/>
</dbReference>
<sequence length="102" mass="11746">MGCSQCGNCCRWGGYVHLTDKDIKRITSFLEMEEYDFIQKYTCLTDNRNGLSIIDGDVPGTCVFLESNNCRIYSARPKQCREFPYTWKVDDMTGCSFNAQIE</sequence>
<gene>
    <name evidence="1" type="ORF">C4541_05065</name>
</gene>
<evidence type="ECO:0000313" key="2">
    <source>
        <dbReference type="Proteomes" id="UP000266426"/>
    </source>
</evidence>
<dbReference type="InterPro" id="IPR005358">
    <property type="entry name" value="Puta_zinc/iron-chelating_dom"/>
</dbReference>
<organism evidence="1 2">
    <name type="scientific">Candidatus Auribacter fodinae</name>
    <dbReference type="NCBI Taxonomy" id="2093366"/>
    <lineage>
        <taxon>Bacteria</taxon>
        <taxon>Pseudomonadati</taxon>
        <taxon>Candidatus Auribacterota</taxon>
        <taxon>Candidatus Auribacteria</taxon>
        <taxon>Candidatus Auribacterales</taxon>
        <taxon>Candidatus Auribacteraceae</taxon>
        <taxon>Candidatus Auribacter</taxon>
    </lineage>
</organism>
<evidence type="ECO:0000313" key="1">
    <source>
        <dbReference type="EMBL" id="RJP59904.1"/>
    </source>
</evidence>
<dbReference type="PANTHER" id="PTHR35866">
    <property type="entry name" value="PUTATIVE-RELATED"/>
    <property type="match status" value="1"/>
</dbReference>